<evidence type="ECO:0000259" key="11">
    <source>
        <dbReference type="PROSITE" id="PS50118"/>
    </source>
</evidence>
<keyword evidence="6" id="KW-0010">Activator</keyword>
<dbReference type="InterPro" id="IPR013558">
    <property type="entry name" value="CTNNB1-bd_N"/>
</dbReference>
<dbReference type="CDD" id="cd21996">
    <property type="entry name" value="HMG-box_TCF7-like"/>
    <property type="match status" value="1"/>
</dbReference>
<feature type="region of interest" description="Disordered" evidence="10">
    <location>
        <begin position="295"/>
        <end position="315"/>
    </location>
</feature>
<sequence length="443" mass="49851">MPHFGADQDDIGDGAIDEVITYKDEGEESSCQSGPSVVLADLSDIKTSLVCETEDSSQTARKNDFIKDEENANPCKRSKLTEVNNPANYPLQFPRHLSPSAGKFGLSNGFPLPFYHVSGQLEQPYDINFDLDNKGFQIPSIVQDNPMYQPPHNILGPLEGSSWGPSGTIPFTSFGRPLYSTTGRFGTEIFSHAIPPSIPHLGFDGKPRVDKQDKKRPYIKKPLNAFMIFMKENREKVMQESTLKESAAINQILGRKWHQLDRSEQAKYYDLARQARQLHLKLYPGWSARDNYCNTKRKKRKRGNQAKDQNNGVPENIDKKCRARFGVDQQNSWCKHCRRKKKCSLYQGMMDDPNEEACSESEECQKAGAFDAFFNENNTVINLSEQRTSPSNQSAPFSCPPVMSSYHPSAYLHSMHSGIPVFPQTTEPQSQIIGPPANSSEMI</sequence>
<dbReference type="GO" id="GO:0060070">
    <property type="term" value="P:canonical Wnt signaling pathway"/>
    <property type="evidence" value="ECO:0007669"/>
    <property type="project" value="TreeGrafter"/>
</dbReference>
<protein>
    <submittedName>
        <fullName evidence="12">Tcf-4</fullName>
    </submittedName>
</protein>
<evidence type="ECO:0000313" key="12">
    <source>
        <dbReference type="EMBL" id="AID23648.1"/>
    </source>
</evidence>
<comment type="subcellular location">
    <subcellularLocation>
        <location evidence="1">Nucleus</location>
    </subcellularLocation>
</comment>
<name>A0A068CNF2_HOFMI</name>
<dbReference type="Gene3D" id="1.10.30.10">
    <property type="entry name" value="High mobility group box domain"/>
    <property type="match status" value="1"/>
</dbReference>
<dbReference type="InterPro" id="IPR036910">
    <property type="entry name" value="HMG_box_dom_sf"/>
</dbReference>
<feature type="DNA-binding region" description="HMG box" evidence="9">
    <location>
        <begin position="219"/>
        <end position="287"/>
    </location>
</feature>
<organism evidence="12">
    <name type="scientific">Hofstenia miamia</name>
    <name type="common">Three-banded panther worm</name>
    <dbReference type="NCBI Taxonomy" id="442651"/>
    <lineage>
        <taxon>Eukaryota</taxon>
        <taxon>Metazoa</taxon>
        <taxon>Xenacoelomorpha</taxon>
        <taxon>Acoelomorpha</taxon>
        <taxon>Acoela</taxon>
        <taxon>Hofsteniidae</taxon>
        <taxon>Hofstenia</taxon>
    </lineage>
</organism>
<evidence type="ECO:0000256" key="6">
    <source>
        <dbReference type="ARBA" id="ARBA00023159"/>
    </source>
</evidence>
<dbReference type="PANTHER" id="PTHR10373">
    <property type="entry name" value="TRANSCRIPTION FACTOR 7 FAMILY MEMBER"/>
    <property type="match status" value="1"/>
</dbReference>
<keyword evidence="8 9" id="KW-0539">Nucleus</keyword>
<dbReference type="GO" id="GO:0000978">
    <property type="term" value="F:RNA polymerase II cis-regulatory region sequence-specific DNA binding"/>
    <property type="evidence" value="ECO:0007669"/>
    <property type="project" value="TreeGrafter"/>
</dbReference>
<dbReference type="InterPro" id="IPR024940">
    <property type="entry name" value="TCF/LEF"/>
</dbReference>
<evidence type="ECO:0000256" key="1">
    <source>
        <dbReference type="ARBA" id="ARBA00004123"/>
    </source>
</evidence>
<reference evidence="12" key="1">
    <citation type="journal article" date="2014" name="Curr. Biol.">
        <title>Whole-body acoel regeneration is controlled by wnt and bmp-admp signaling.</title>
        <authorList>
            <person name="Srivastava M."/>
            <person name="Mazza-Curll K.L."/>
            <person name="van Wolfswinkel J.C."/>
            <person name="Reddien P.W."/>
        </authorList>
    </citation>
    <scope>NUCLEOTIDE SEQUENCE</scope>
</reference>
<dbReference type="SUPFAM" id="SSF47095">
    <property type="entry name" value="HMG-box"/>
    <property type="match status" value="1"/>
</dbReference>
<dbReference type="GO" id="GO:0000785">
    <property type="term" value="C:chromatin"/>
    <property type="evidence" value="ECO:0007669"/>
    <property type="project" value="TreeGrafter"/>
</dbReference>
<proteinExistence type="evidence at transcript level"/>
<comment type="similarity">
    <text evidence="2">Belongs to the TCF/LEF family.</text>
</comment>
<dbReference type="SMART" id="SM00398">
    <property type="entry name" value="HMG"/>
    <property type="match status" value="1"/>
</dbReference>
<accession>A0A068CNF2</accession>
<evidence type="ECO:0000256" key="9">
    <source>
        <dbReference type="PROSITE-ProRule" id="PRU00267"/>
    </source>
</evidence>
<keyword evidence="3" id="KW-0879">Wnt signaling pathway</keyword>
<feature type="compositionally biased region" description="Basic residues" evidence="10">
    <location>
        <begin position="295"/>
        <end position="304"/>
    </location>
</feature>
<dbReference type="AlphaFoldDB" id="A0A068CNF2"/>
<dbReference type="SMART" id="SM01366">
    <property type="entry name" value="c-clamp"/>
    <property type="match status" value="1"/>
</dbReference>
<evidence type="ECO:0000256" key="8">
    <source>
        <dbReference type="ARBA" id="ARBA00023242"/>
    </source>
</evidence>
<dbReference type="PANTHER" id="PTHR10373:SF38">
    <property type="entry name" value="PROTEIN PANGOLIN, ISOFORM J"/>
    <property type="match status" value="1"/>
</dbReference>
<dbReference type="Pfam" id="PF08347">
    <property type="entry name" value="CTNNB1_binding"/>
    <property type="match status" value="1"/>
</dbReference>
<dbReference type="GO" id="GO:1990907">
    <property type="term" value="C:beta-catenin-TCF complex"/>
    <property type="evidence" value="ECO:0007669"/>
    <property type="project" value="TreeGrafter"/>
</dbReference>
<evidence type="ECO:0000256" key="3">
    <source>
        <dbReference type="ARBA" id="ARBA00022687"/>
    </source>
</evidence>
<dbReference type="PROSITE" id="PS50118">
    <property type="entry name" value="HMG_BOX_2"/>
    <property type="match status" value="1"/>
</dbReference>
<dbReference type="Pfam" id="PF00505">
    <property type="entry name" value="HMG_box"/>
    <property type="match status" value="1"/>
</dbReference>
<evidence type="ECO:0000256" key="5">
    <source>
        <dbReference type="ARBA" id="ARBA00023125"/>
    </source>
</evidence>
<feature type="domain" description="HMG box" evidence="11">
    <location>
        <begin position="219"/>
        <end position="287"/>
    </location>
</feature>
<evidence type="ECO:0000256" key="7">
    <source>
        <dbReference type="ARBA" id="ARBA00023163"/>
    </source>
</evidence>
<keyword evidence="5 9" id="KW-0238">DNA-binding</keyword>
<dbReference type="InterPro" id="IPR009071">
    <property type="entry name" value="HMG_box_dom"/>
</dbReference>
<dbReference type="FunFam" id="1.10.30.10:FF:000001">
    <property type="entry name" value="transcription factor 7 isoform X2"/>
    <property type="match status" value="1"/>
</dbReference>
<keyword evidence="4" id="KW-0805">Transcription regulation</keyword>
<evidence type="ECO:0000256" key="4">
    <source>
        <dbReference type="ARBA" id="ARBA00023015"/>
    </source>
</evidence>
<keyword evidence="7" id="KW-0804">Transcription</keyword>
<dbReference type="Gene3D" id="4.10.900.10">
    <property type="entry name" value="TCF3-CBD (Catenin binding domain)"/>
    <property type="match status" value="1"/>
</dbReference>
<evidence type="ECO:0000256" key="10">
    <source>
        <dbReference type="SAM" id="MobiDB-lite"/>
    </source>
</evidence>
<dbReference type="InterPro" id="IPR027397">
    <property type="entry name" value="Catenin-bd_sf"/>
</dbReference>
<evidence type="ECO:0000256" key="2">
    <source>
        <dbReference type="ARBA" id="ARBA00006569"/>
    </source>
</evidence>
<dbReference type="EMBL" id="KJ658726">
    <property type="protein sequence ID" value="AID23648.1"/>
    <property type="molecule type" value="mRNA"/>
</dbReference>
<dbReference type="GO" id="GO:0000981">
    <property type="term" value="F:DNA-binding transcription factor activity, RNA polymerase II-specific"/>
    <property type="evidence" value="ECO:0007669"/>
    <property type="project" value="TreeGrafter"/>
</dbReference>